<evidence type="ECO:0000313" key="2">
    <source>
        <dbReference type="Proteomes" id="UP000008177"/>
    </source>
</evidence>
<dbReference type="Proteomes" id="UP000008177">
    <property type="component" value="Unplaced contigs"/>
</dbReference>
<dbReference type="InParanoid" id="G2YAQ1"/>
<name>G2YAQ1_BOTF4</name>
<gene>
    <name evidence="1" type="ORF">BofuT4_P026760.1</name>
</gene>
<proteinExistence type="predicted"/>
<dbReference type="HOGENOM" id="CLU_1937838_0_0_1"/>
<dbReference type="AlphaFoldDB" id="G2YAQ1"/>
<evidence type="ECO:0000313" key="1">
    <source>
        <dbReference type="EMBL" id="CCD34292.1"/>
    </source>
</evidence>
<sequence>MSPPISHHQCWHWCRSHGLNLTKTVQEKNLCFLKNDFLVSPYCGSDLVKYPQQHSDLFGFVLQGSYLSFDFHNSGGDPLFPRAHSTSSGQDRISNLFLYQRQRSNMDLGIDTSTLLSLLFRFLLLLISNR</sequence>
<protein>
    <submittedName>
        <fullName evidence="1">Uncharacterized protein</fullName>
    </submittedName>
</protein>
<accession>G2YAQ1</accession>
<organism evidence="1 2">
    <name type="scientific">Botryotinia fuckeliana (strain T4)</name>
    <name type="common">Noble rot fungus</name>
    <name type="synonym">Botrytis cinerea</name>
    <dbReference type="NCBI Taxonomy" id="999810"/>
    <lineage>
        <taxon>Eukaryota</taxon>
        <taxon>Fungi</taxon>
        <taxon>Dikarya</taxon>
        <taxon>Ascomycota</taxon>
        <taxon>Pezizomycotina</taxon>
        <taxon>Leotiomycetes</taxon>
        <taxon>Helotiales</taxon>
        <taxon>Sclerotiniaceae</taxon>
        <taxon>Botrytis</taxon>
    </lineage>
</organism>
<dbReference type="EMBL" id="FQ790307">
    <property type="protein sequence ID" value="CCD34292.1"/>
    <property type="molecule type" value="Genomic_DNA"/>
</dbReference>
<reference evidence="2" key="1">
    <citation type="journal article" date="2011" name="PLoS Genet.">
        <title>Genomic analysis of the necrotrophic fungal pathogens Sclerotinia sclerotiorum and Botrytis cinerea.</title>
        <authorList>
            <person name="Amselem J."/>
            <person name="Cuomo C.A."/>
            <person name="van Kan J.A."/>
            <person name="Viaud M."/>
            <person name="Benito E.P."/>
            <person name="Couloux A."/>
            <person name="Coutinho P.M."/>
            <person name="de Vries R.P."/>
            <person name="Dyer P.S."/>
            <person name="Fillinger S."/>
            <person name="Fournier E."/>
            <person name="Gout L."/>
            <person name="Hahn M."/>
            <person name="Kohn L."/>
            <person name="Lapalu N."/>
            <person name="Plummer K.M."/>
            <person name="Pradier J.M."/>
            <person name="Quevillon E."/>
            <person name="Sharon A."/>
            <person name="Simon A."/>
            <person name="ten Have A."/>
            <person name="Tudzynski B."/>
            <person name="Tudzynski P."/>
            <person name="Wincker P."/>
            <person name="Andrew M."/>
            <person name="Anthouard V."/>
            <person name="Beever R.E."/>
            <person name="Beffa R."/>
            <person name="Benoit I."/>
            <person name="Bouzid O."/>
            <person name="Brault B."/>
            <person name="Chen Z."/>
            <person name="Choquer M."/>
            <person name="Collemare J."/>
            <person name="Cotton P."/>
            <person name="Danchin E.G."/>
            <person name="Da Silva C."/>
            <person name="Gautier A."/>
            <person name="Giraud C."/>
            <person name="Giraud T."/>
            <person name="Gonzalez C."/>
            <person name="Grossetete S."/>
            <person name="Guldener U."/>
            <person name="Henrissat B."/>
            <person name="Howlett B.J."/>
            <person name="Kodira C."/>
            <person name="Kretschmer M."/>
            <person name="Lappartient A."/>
            <person name="Leroch M."/>
            <person name="Levis C."/>
            <person name="Mauceli E."/>
            <person name="Neuveglise C."/>
            <person name="Oeser B."/>
            <person name="Pearson M."/>
            <person name="Poulain J."/>
            <person name="Poussereau N."/>
            <person name="Quesneville H."/>
            <person name="Rascle C."/>
            <person name="Schumacher J."/>
            <person name="Segurens B."/>
            <person name="Sexton A."/>
            <person name="Silva E."/>
            <person name="Sirven C."/>
            <person name="Soanes D.M."/>
            <person name="Talbot N.J."/>
            <person name="Templeton M."/>
            <person name="Yandava C."/>
            <person name="Yarden O."/>
            <person name="Zeng Q."/>
            <person name="Rollins J.A."/>
            <person name="Lebrun M.H."/>
            <person name="Dickman M."/>
        </authorList>
    </citation>
    <scope>NUCLEOTIDE SEQUENCE [LARGE SCALE GENOMIC DNA]</scope>
    <source>
        <strain evidence="2">T4</strain>
    </source>
</reference>